<keyword evidence="2" id="KW-1185">Reference proteome</keyword>
<dbReference type="Proteomes" id="UP001195483">
    <property type="component" value="Unassembled WGS sequence"/>
</dbReference>
<reference evidence="1" key="3">
    <citation type="submission" date="2023-05" db="EMBL/GenBank/DDBJ databases">
        <authorList>
            <person name="Smith C.H."/>
        </authorList>
    </citation>
    <scope>NUCLEOTIDE SEQUENCE</scope>
    <source>
        <strain evidence="1">CHS0354</strain>
        <tissue evidence="1">Mantle</tissue>
    </source>
</reference>
<protein>
    <submittedName>
        <fullName evidence="1">Uncharacterized protein</fullName>
    </submittedName>
</protein>
<organism evidence="1 2">
    <name type="scientific">Potamilus streckersoni</name>
    <dbReference type="NCBI Taxonomy" id="2493646"/>
    <lineage>
        <taxon>Eukaryota</taxon>
        <taxon>Metazoa</taxon>
        <taxon>Spiralia</taxon>
        <taxon>Lophotrochozoa</taxon>
        <taxon>Mollusca</taxon>
        <taxon>Bivalvia</taxon>
        <taxon>Autobranchia</taxon>
        <taxon>Heteroconchia</taxon>
        <taxon>Palaeoheterodonta</taxon>
        <taxon>Unionida</taxon>
        <taxon>Unionoidea</taxon>
        <taxon>Unionidae</taxon>
        <taxon>Ambleminae</taxon>
        <taxon>Lampsilini</taxon>
        <taxon>Potamilus</taxon>
    </lineage>
</organism>
<accession>A0AAE0VWF0</accession>
<proteinExistence type="predicted"/>
<reference evidence="1" key="1">
    <citation type="journal article" date="2021" name="Genome Biol. Evol.">
        <title>A High-Quality Reference Genome for a Parasitic Bivalve with Doubly Uniparental Inheritance (Bivalvia: Unionida).</title>
        <authorList>
            <person name="Smith C.H."/>
        </authorList>
    </citation>
    <scope>NUCLEOTIDE SEQUENCE</scope>
    <source>
        <strain evidence="1">CHS0354</strain>
    </source>
</reference>
<dbReference type="EMBL" id="JAEAOA010001131">
    <property type="protein sequence ID" value="KAK3593113.1"/>
    <property type="molecule type" value="Genomic_DNA"/>
</dbReference>
<sequence>MARSCFFQSSGMSPVVFCTERRILVNHAILSSHPAFSNSLVLQQIPYFGFLSAAAVSISIGDPKIYALGLCSKIRGPFMTQRRGGRRQPEMYKQRSGEEYDLGICSHLVQAIPSMNRDDCICEDRVENYV</sequence>
<evidence type="ECO:0000313" key="2">
    <source>
        <dbReference type="Proteomes" id="UP001195483"/>
    </source>
</evidence>
<reference evidence="1" key="2">
    <citation type="journal article" date="2021" name="Genome Biol. Evol.">
        <title>Developing a high-quality reference genome for a parasitic bivalve with doubly uniparental inheritance (Bivalvia: Unionida).</title>
        <authorList>
            <person name="Smith C.H."/>
        </authorList>
    </citation>
    <scope>NUCLEOTIDE SEQUENCE</scope>
    <source>
        <strain evidence="1">CHS0354</strain>
        <tissue evidence="1">Mantle</tissue>
    </source>
</reference>
<evidence type="ECO:0000313" key="1">
    <source>
        <dbReference type="EMBL" id="KAK3593113.1"/>
    </source>
</evidence>
<name>A0AAE0VWF0_9BIVA</name>
<gene>
    <name evidence="1" type="ORF">CHS0354_018238</name>
</gene>
<comment type="caution">
    <text evidence="1">The sequence shown here is derived from an EMBL/GenBank/DDBJ whole genome shotgun (WGS) entry which is preliminary data.</text>
</comment>
<dbReference type="AlphaFoldDB" id="A0AAE0VWF0"/>